<name>A0A6C0LQE1_9ZZZZ</name>
<protein>
    <submittedName>
        <fullName evidence="1">Uncharacterized protein</fullName>
    </submittedName>
</protein>
<dbReference type="InterPro" id="IPR038763">
    <property type="entry name" value="DHH_sf"/>
</dbReference>
<dbReference type="EMBL" id="MN740556">
    <property type="protein sequence ID" value="QHU33106.1"/>
    <property type="molecule type" value="Genomic_DNA"/>
</dbReference>
<evidence type="ECO:0000313" key="1">
    <source>
        <dbReference type="EMBL" id="QHU33106.1"/>
    </source>
</evidence>
<dbReference type="SUPFAM" id="SSF64182">
    <property type="entry name" value="DHH phosphoesterases"/>
    <property type="match status" value="1"/>
</dbReference>
<organism evidence="1">
    <name type="scientific">viral metagenome</name>
    <dbReference type="NCBI Taxonomy" id="1070528"/>
    <lineage>
        <taxon>unclassified sequences</taxon>
        <taxon>metagenomes</taxon>
        <taxon>organismal metagenomes</taxon>
    </lineage>
</organism>
<sequence length="457" mass="55009">MTSKILAKKLIDTVIYYGECVDGFCSAFIVWMYMKEKYGLEKAKQIDYIPFYYDKLPTIENSDKLDSRFVENFRNRNILICNFSLKYNQLIQLIDVANELEVLNHHKINVMNLSPISDEMRSGVEITWNYLFPQRELPTFLTYIRDKNIRTGKIPDADKFIAYFCEKKFSFEELEIYLLDEKITEIVQLRNILIDRQPYLLHKFDNKFICVGYNNNPEFQSDIGIQMLKDSWFLDFVVMYYQDIYKNVTFYNLRSDDNRMNVFTIAQLFGGNGHRNISNMFRKGLQSILWDTYPDLGIFELLQHRRIGEIIVTDKNKIPYTHFIVKEIKEDWIKSDYFEFIKRKVKDSFFIIFEMKTNNFKFNEIDNVLLYYNKYVVYINQECQINEMYKFFIAPQKQTYNEYEYQTNEILKLFFASQNEALIEFESEKDFVTIISSIFSKKIDFDQEDFQGDFFDD</sequence>
<dbReference type="AlphaFoldDB" id="A0A6C0LQE1"/>
<proteinExistence type="predicted"/>
<reference evidence="1" key="1">
    <citation type="journal article" date="2020" name="Nature">
        <title>Giant virus diversity and host interactions through global metagenomics.</title>
        <authorList>
            <person name="Schulz F."/>
            <person name="Roux S."/>
            <person name="Paez-Espino D."/>
            <person name="Jungbluth S."/>
            <person name="Walsh D.A."/>
            <person name="Denef V.J."/>
            <person name="McMahon K.D."/>
            <person name="Konstantinidis K.T."/>
            <person name="Eloe-Fadrosh E.A."/>
            <person name="Kyrpides N.C."/>
            <person name="Woyke T."/>
        </authorList>
    </citation>
    <scope>NUCLEOTIDE SEQUENCE</scope>
    <source>
        <strain evidence="1">GVMAG-S-1014582-52</strain>
    </source>
</reference>
<accession>A0A6C0LQE1</accession>